<sequence length="159" mass="17973">MMMEINDRDSQDSQDDQEEFDPMAEFGDHVEDAIFSQILEMDESEEEREFSAPLILGFFEQATETFDKMQVALNDGNLESLSSLGHFLKGSSATLGFNKIRDSCQLIQQYGHKLDVDGSAVPDEQLCLKYIADALEAAKVETEELQKLMRKFFGQPAEC</sequence>
<evidence type="ECO:0000256" key="2">
    <source>
        <dbReference type="SAM" id="MobiDB-lite"/>
    </source>
</evidence>
<evidence type="ECO:0000313" key="5">
    <source>
        <dbReference type="Proteomes" id="UP001303889"/>
    </source>
</evidence>
<evidence type="ECO:0000259" key="3">
    <source>
        <dbReference type="PROSITE" id="PS50894"/>
    </source>
</evidence>
<dbReference type="InterPro" id="IPR045871">
    <property type="entry name" value="AHP1-5/YPD1"/>
</dbReference>
<evidence type="ECO:0000313" key="4">
    <source>
        <dbReference type="EMBL" id="KAK3901194.1"/>
    </source>
</evidence>
<dbReference type="PANTHER" id="PTHR28242">
    <property type="entry name" value="PHOSPHORELAY INTERMEDIATE PROTEIN YPD1"/>
    <property type="match status" value="1"/>
</dbReference>
<dbReference type="GO" id="GO:0000160">
    <property type="term" value="P:phosphorelay signal transduction system"/>
    <property type="evidence" value="ECO:0007669"/>
    <property type="project" value="InterPro"/>
</dbReference>
<dbReference type="CDD" id="cd00088">
    <property type="entry name" value="HPT"/>
    <property type="match status" value="1"/>
</dbReference>
<dbReference type="Gene3D" id="1.20.120.160">
    <property type="entry name" value="HPT domain"/>
    <property type="match status" value="1"/>
</dbReference>
<evidence type="ECO:0000256" key="1">
    <source>
        <dbReference type="PROSITE-ProRule" id="PRU00110"/>
    </source>
</evidence>
<keyword evidence="4" id="KW-0808">Transferase</keyword>
<gene>
    <name evidence="4" type="ORF">C8A05DRAFT_45102</name>
</gene>
<dbReference type="InterPro" id="IPR008207">
    <property type="entry name" value="Sig_transdc_His_kin_Hpt_dom"/>
</dbReference>
<reference evidence="4" key="1">
    <citation type="journal article" date="2023" name="Mol. Phylogenet. Evol.">
        <title>Genome-scale phylogeny and comparative genomics of the fungal order Sordariales.</title>
        <authorList>
            <person name="Hensen N."/>
            <person name="Bonometti L."/>
            <person name="Westerberg I."/>
            <person name="Brannstrom I.O."/>
            <person name="Guillou S."/>
            <person name="Cros-Aarteil S."/>
            <person name="Calhoun S."/>
            <person name="Haridas S."/>
            <person name="Kuo A."/>
            <person name="Mondo S."/>
            <person name="Pangilinan J."/>
            <person name="Riley R."/>
            <person name="LaButti K."/>
            <person name="Andreopoulos B."/>
            <person name="Lipzen A."/>
            <person name="Chen C."/>
            <person name="Yan M."/>
            <person name="Daum C."/>
            <person name="Ng V."/>
            <person name="Clum A."/>
            <person name="Steindorff A."/>
            <person name="Ohm R.A."/>
            <person name="Martin F."/>
            <person name="Silar P."/>
            <person name="Natvig D.O."/>
            <person name="Lalanne C."/>
            <person name="Gautier V."/>
            <person name="Ament-Velasquez S.L."/>
            <person name="Kruys A."/>
            <person name="Hutchinson M.I."/>
            <person name="Powell A.J."/>
            <person name="Barry K."/>
            <person name="Miller A.N."/>
            <person name="Grigoriev I.V."/>
            <person name="Debuchy R."/>
            <person name="Gladieux P."/>
            <person name="Hiltunen Thoren M."/>
            <person name="Johannesson H."/>
        </authorList>
    </citation>
    <scope>NUCLEOTIDE SEQUENCE</scope>
    <source>
        <strain evidence="4">CBS 103.79</strain>
    </source>
</reference>
<feature type="compositionally biased region" description="Acidic residues" evidence="2">
    <location>
        <begin position="12"/>
        <end position="21"/>
    </location>
</feature>
<keyword evidence="5" id="KW-1185">Reference proteome</keyword>
<feature type="modified residue" description="Phosphohistidine" evidence="1">
    <location>
        <position position="86"/>
    </location>
</feature>
<dbReference type="SUPFAM" id="SSF47226">
    <property type="entry name" value="Histidine-containing phosphotransfer domain, HPT domain"/>
    <property type="match status" value="1"/>
</dbReference>
<organism evidence="4 5">
    <name type="scientific">Staphylotrichum tortipilum</name>
    <dbReference type="NCBI Taxonomy" id="2831512"/>
    <lineage>
        <taxon>Eukaryota</taxon>
        <taxon>Fungi</taxon>
        <taxon>Dikarya</taxon>
        <taxon>Ascomycota</taxon>
        <taxon>Pezizomycotina</taxon>
        <taxon>Sordariomycetes</taxon>
        <taxon>Sordariomycetidae</taxon>
        <taxon>Sordariales</taxon>
        <taxon>Chaetomiaceae</taxon>
        <taxon>Staphylotrichum</taxon>
    </lineage>
</organism>
<comment type="caution">
    <text evidence="4">The sequence shown here is derived from an EMBL/GenBank/DDBJ whole genome shotgun (WGS) entry which is preliminary data.</text>
</comment>
<dbReference type="AlphaFoldDB" id="A0AAN6MII5"/>
<dbReference type="Proteomes" id="UP001303889">
    <property type="component" value="Unassembled WGS sequence"/>
</dbReference>
<proteinExistence type="predicted"/>
<dbReference type="EMBL" id="MU855600">
    <property type="protein sequence ID" value="KAK3901194.1"/>
    <property type="molecule type" value="Genomic_DNA"/>
</dbReference>
<reference evidence="4" key="2">
    <citation type="submission" date="2023-05" db="EMBL/GenBank/DDBJ databases">
        <authorList>
            <consortium name="Lawrence Berkeley National Laboratory"/>
            <person name="Steindorff A."/>
            <person name="Hensen N."/>
            <person name="Bonometti L."/>
            <person name="Westerberg I."/>
            <person name="Brannstrom I.O."/>
            <person name="Guillou S."/>
            <person name="Cros-Aarteil S."/>
            <person name="Calhoun S."/>
            <person name="Haridas S."/>
            <person name="Kuo A."/>
            <person name="Mondo S."/>
            <person name="Pangilinan J."/>
            <person name="Riley R."/>
            <person name="Labutti K."/>
            <person name="Andreopoulos B."/>
            <person name="Lipzen A."/>
            <person name="Chen C."/>
            <person name="Yanf M."/>
            <person name="Daum C."/>
            <person name="Ng V."/>
            <person name="Clum A."/>
            <person name="Ohm R."/>
            <person name="Martin F."/>
            <person name="Silar P."/>
            <person name="Natvig D."/>
            <person name="Lalanne C."/>
            <person name="Gautier V."/>
            <person name="Ament-Velasquez S.L."/>
            <person name="Kruys A."/>
            <person name="Hutchinson M.I."/>
            <person name="Powell A.J."/>
            <person name="Barry K."/>
            <person name="Miller A.N."/>
            <person name="Grigoriev I.V."/>
            <person name="Debuchy R."/>
            <person name="Gladieux P."/>
            <person name="Thoren M.H."/>
            <person name="Johannesson H."/>
        </authorList>
    </citation>
    <scope>NUCLEOTIDE SEQUENCE</scope>
    <source>
        <strain evidence="4">CBS 103.79</strain>
    </source>
</reference>
<feature type="domain" description="HPt" evidence="3">
    <location>
        <begin position="47"/>
        <end position="152"/>
    </location>
</feature>
<dbReference type="GO" id="GO:0043424">
    <property type="term" value="F:protein histidine kinase binding"/>
    <property type="evidence" value="ECO:0007669"/>
    <property type="project" value="InterPro"/>
</dbReference>
<dbReference type="InterPro" id="IPR036641">
    <property type="entry name" value="HPT_dom_sf"/>
</dbReference>
<keyword evidence="1" id="KW-0597">Phosphoprotein</keyword>
<dbReference type="GO" id="GO:0005737">
    <property type="term" value="C:cytoplasm"/>
    <property type="evidence" value="ECO:0007669"/>
    <property type="project" value="TreeGrafter"/>
</dbReference>
<dbReference type="GO" id="GO:0005634">
    <property type="term" value="C:nucleus"/>
    <property type="evidence" value="ECO:0007669"/>
    <property type="project" value="TreeGrafter"/>
</dbReference>
<dbReference type="GO" id="GO:0009927">
    <property type="term" value="F:histidine phosphotransfer kinase activity"/>
    <property type="evidence" value="ECO:0007669"/>
    <property type="project" value="InterPro"/>
</dbReference>
<accession>A0AAN6MII5</accession>
<dbReference type="PANTHER" id="PTHR28242:SF52">
    <property type="entry name" value="PHOSPHORELAY INTERMEDIATE PROTEIN YPD1"/>
    <property type="match status" value="1"/>
</dbReference>
<feature type="region of interest" description="Disordered" evidence="2">
    <location>
        <begin position="1"/>
        <end position="21"/>
    </location>
</feature>
<dbReference type="PROSITE" id="PS50894">
    <property type="entry name" value="HPT"/>
    <property type="match status" value="1"/>
</dbReference>
<feature type="compositionally biased region" description="Basic and acidic residues" evidence="2">
    <location>
        <begin position="1"/>
        <end position="11"/>
    </location>
</feature>
<protein>
    <submittedName>
        <fullName evidence="4">Signal transduction histidine kinase</fullName>
    </submittedName>
</protein>
<name>A0AAN6MII5_9PEZI</name>
<dbReference type="Pfam" id="PF01627">
    <property type="entry name" value="Hpt"/>
    <property type="match status" value="1"/>
</dbReference>
<keyword evidence="4" id="KW-0418">Kinase</keyword>